<dbReference type="FunFam" id="3.40.50.360:FF:000001">
    <property type="entry name" value="NAD(P)H dehydrogenase (Quinone) FQR1-like"/>
    <property type="match status" value="1"/>
</dbReference>
<reference evidence="8 9" key="1">
    <citation type="submission" date="2018-06" db="EMBL/GenBank/DDBJ databases">
        <title>Whole genome sequencing of Candida tropicalis (genome annotated by CSBL at Korea University).</title>
        <authorList>
            <person name="Ahn J."/>
        </authorList>
    </citation>
    <scope>NUCLEOTIDE SEQUENCE [LARGE SCALE GENOMIC DNA]</scope>
    <source>
        <strain evidence="8 9">ATCC 20962</strain>
    </source>
</reference>
<dbReference type="InterPro" id="IPR029039">
    <property type="entry name" value="Flavoprotein-like_sf"/>
</dbReference>
<proteinExistence type="inferred from homology"/>
<dbReference type="GO" id="GO:0003955">
    <property type="term" value="F:NAD(P)H dehydrogenase (quinone) activity"/>
    <property type="evidence" value="ECO:0007669"/>
    <property type="project" value="InterPro"/>
</dbReference>
<name>A0A367XNQ5_9ASCO</name>
<dbReference type="SUPFAM" id="SSF52218">
    <property type="entry name" value="Flavoproteins"/>
    <property type="match status" value="1"/>
</dbReference>
<comment type="subcellular location">
    <subcellularLocation>
        <location evidence="1">Cell membrane</location>
        <topology evidence="1">Peripheral membrane protein</topology>
    </subcellularLocation>
</comment>
<evidence type="ECO:0000313" key="8">
    <source>
        <dbReference type="EMBL" id="RCK54461.1"/>
    </source>
</evidence>
<keyword evidence="3" id="KW-1003">Cell membrane</keyword>
<dbReference type="PANTHER" id="PTHR30546:SF23">
    <property type="entry name" value="FLAVOPROTEIN-LIKE PROTEIN YCP4-RELATED"/>
    <property type="match status" value="1"/>
</dbReference>
<organism evidence="8 9">
    <name type="scientific">Candida viswanathii</name>
    <dbReference type="NCBI Taxonomy" id="5486"/>
    <lineage>
        <taxon>Eukaryota</taxon>
        <taxon>Fungi</taxon>
        <taxon>Dikarya</taxon>
        <taxon>Ascomycota</taxon>
        <taxon>Saccharomycotina</taxon>
        <taxon>Pichiomycetes</taxon>
        <taxon>Debaryomycetaceae</taxon>
        <taxon>Candida/Lodderomyces clade</taxon>
        <taxon>Candida</taxon>
    </lineage>
</organism>
<evidence type="ECO:0000259" key="7">
    <source>
        <dbReference type="PROSITE" id="PS50902"/>
    </source>
</evidence>
<evidence type="ECO:0000256" key="5">
    <source>
        <dbReference type="ARBA" id="ARBA00023136"/>
    </source>
</evidence>
<keyword evidence="4" id="KW-0843">Virulence</keyword>
<dbReference type="PROSITE" id="PS50902">
    <property type="entry name" value="FLAVODOXIN_LIKE"/>
    <property type="match status" value="1"/>
</dbReference>
<dbReference type="Proteomes" id="UP000253472">
    <property type="component" value="Unassembled WGS sequence"/>
</dbReference>
<dbReference type="InterPro" id="IPR010089">
    <property type="entry name" value="Flavoprotein_WrbA-like"/>
</dbReference>
<dbReference type="InterPro" id="IPR005025">
    <property type="entry name" value="FMN_Rdtase-like_dom"/>
</dbReference>
<evidence type="ECO:0000256" key="6">
    <source>
        <dbReference type="ARBA" id="ARBA00053955"/>
    </source>
</evidence>
<dbReference type="GO" id="GO:0034599">
    <property type="term" value="P:cellular response to oxidative stress"/>
    <property type="evidence" value="ECO:0007669"/>
    <property type="project" value="UniProtKB-ARBA"/>
</dbReference>
<keyword evidence="9" id="KW-1185">Reference proteome</keyword>
<comment type="similarity">
    <text evidence="2">Belongs to the WrbA family.</text>
</comment>
<dbReference type="InterPro" id="IPR008254">
    <property type="entry name" value="Flavodoxin/NO_synth"/>
</dbReference>
<protein>
    <submittedName>
        <fullName evidence="8">Protoplast secreted protein 2</fullName>
    </submittedName>
</protein>
<evidence type="ECO:0000256" key="2">
    <source>
        <dbReference type="ARBA" id="ARBA00006961"/>
    </source>
</evidence>
<dbReference type="AlphaFoldDB" id="A0A367XNQ5"/>
<accession>A0A367XNQ5</accession>
<feature type="domain" description="Flavodoxin-like" evidence="7">
    <location>
        <begin position="4"/>
        <end position="190"/>
    </location>
</feature>
<dbReference type="Pfam" id="PF03358">
    <property type="entry name" value="FMN_red"/>
    <property type="match status" value="1"/>
</dbReference>
<dbReference type="EMBL" id="QLNQ01000030">
    <property type="protein sequence ID" value="RCK54461.1"/>
    <property type="molecule type" value="Genomic_DNA"/>
</dbReference>
<dbReference type="OrthoDB" id="504689at2759"/>
<dbReference type="Gene3D" id="3.40.50.360">
    <property type="match status" value="1"/>
</dbReference>
<comment type="caution">
    <text evidence="8">The sequence shown here is derived from an EMBL/GenBank/DDBJ whole genome shotgun (WGS) entry which is preliminary data.</text>
</comment>
<evidence type="ECO:0000256" key="4">
    <source>
        <dbReference type="ARBA" id="ARBA00023026"/>
    </source>
</evidence>
<dbReference type="PANTHER" id="PTHR30546">
    <property type="entry name" value="FLAVODOXIN-RELATED PROTEIN WRBA-RELATED"/>
    <property type="match status" value="1"/>
</dbReference>
<evidence type="ECO:0000256" key="3">
    <source>
        <dbReference type="ARBA" id="ARBA00022475"/>
    </source>
</evidence>
<sequence>MSKVAIILYTLYDHVYDLALAEKKGVEEAGGVADLYLVGETLPDDVLVKMHAKPKPDLPTATKDTLTQYDAFLFGIPTRFGNYPEQWKKLIDRTGGLWAQQALRGKYFGVFVSTGTPGGGQETTIINSLSTWIHHGIIYVPFGYGHPGITNLDEVHGGSPWGAGTFAGADGSRKVTDLEKAIATKQGHDFYKTVYK</sequence>
<dbReference type="NCBIfam" id="TIGR01755">
    <property type="entry name" value="flav_wrbA"/>
    <property type="match status" value="1"/>
</dbReference>
<comment type="function">
    <text evidence="6">Flavodoxin-like protein (FLP) that plays a role in cell wall integrity, oxidative stress protection and virulence. FLPs act as NAD(P)H quinone oxidoreductases. Reduces ubiquinone (coenzyme Q), enabling it to serve as an antioxidant in the membrane.</text>
</comment>
<evidence type="ECO:0000256" key="1">
    <source>
        <dbReference type="ARBA" id="ARBA00004202"/>
    </source>
</evidence>
<dbReference type="GO" id="GO:0005886">
    <property type="term" value="C:plasma membrane"/>
    <property type="evidence" value="ECO:0007669"/>
    <property type="project" value="UniProtKB-SubCell"/>
</dbReference>
<gene>
    <name evidence="8" type="primary">PST2_3</name>
    <name evidence="8" type="ORF">Cantr_04408</name>
</gene>
<dbReference type="NCBIfam" id="NF002999">
    <property type="entry name" value="PRK03767.1"/>
    <property type="match status" value="1"/>
</dbReference>
<dbReference type="GO" id="GO:0010181">
    <property type="term" value="F:FMN binding"/>
    <property type="evidence" value="ECO:0007669"/>
    <property type="project" value="InterPro"/>
</dbReference>
<evidence type="ECO:0000313" key="9">
    <source>
        <dbReference type="Proteomes" id="UP000253472"/>
    </source>
</evidence>
<keyword evidence="5" id="KW-0472">Membrane</keyword>
<dbReference type="STRING" id="5486.A0A367XNQ5"/>